<keyword evidence="1" id="KW-0732">Signal</keyword>
<dbReference type="Gramene" id="EOY26246">
    <property type="protein sequence ID" value="EOY26246"/>
    <property type="gene ID" value="TCM_027709"/>
</dbReference>
<proteinExistence type="predicted"/>
<dbReference type="Proteomes" id="UP000026915">
    <property type="component" value="Chromosome 6"/>
</dbReference>
<protein>
    <submittedName>
        <fullName evidence="2">Uncharacterized protein</fullName>
    </submittedName>
</protein>
<name>A0A061G9K7_THECC</name>
<sequence>MCHSMLCYLASSFFFLGLEDSEPVKHIDRIYTYVMGKKIVVTQHTLDFVLDFDIHQGNLGYVKGILPNEVLSTMYTYSPTSEKNITSVKQLSFYHRILHHVMSHTLCPHGINYSTIKSEDFWFLYCIKSNHHVNLAKFILDDMLKIINKSDKTFLYGMAINAIIDSKGINTRDEGNDDTFAEPSATFSASSSVHRSVDLSFLPMSIAFNKKIRSYFTTNSCLRSNFELTFHHPFKLLTWDITYSKLLLYSLD</sequence>
<dbReference type="HOGENOM" id="CLU_1104365_0_0_1"/>
<evidence type="ECO:0000256" key="1">
    <source>
        <dbReference type="SAM" id="SignalP"/>
    </source>
</evidence>
<organism evidence="2 3">
    <name type="scientific">Theobroma cacao</name>
    <name type="common">Cacao</name>
    <name type="synonym">Cocoa</name>
    <dbReference type="NCBI Taxonomy" id="3641"/>
    <lineage>
        <taxon>Eukaryota</taxon>
        <taxon>Viridiplantae</taxon>
        <taxon>Streptophyta</taxon>
        <taxon>Embryophyta</taxon>
        <taxon>Tracheophyta</taxon>
        <taxon>Spermatophyta</taxon>
        <taxon>Magnoliopsida</taxon>
        <taxon>eudicotyledons</taxon>
        <taxon>Gunneridae</taxon>
        <taxon>Pentapetalae</taxon>
        <taxon>rosids</taxon>
        <taxon>malvids</taxon>
        <taxon>Malvales</taxon>
        <taxon>Malvaceae</taxon>
        <taxon>Byttnerioideae</taxon>
        <taxon>Theobroma</taxon>
    </lineage>
</organism>
<dbReference type="EMBL" id="CM001884">
    <property type="protein sequence ID" value="EOY26246.1"/>
    <property type="molecule type" value="Genomic_DNA"/>
</dbReference>
<evidence type="ECO:0000313" key="3">
    <source>
        <dbReference type="Proteomes" id="UP000026915"/>
    </source>
</evidence>
<dbReference type="InParanoid" id="A0A061G9K7"/>
<accession>A0A061G9K7</accession>
<evidence type="ECO:0000313" key="2">
    <source>
        <dbReference type="EMBL" id="EOY26246.1"/>
    </source>
</evidence>
<feature type="signal peptide" evidence="1">
    <location>
        <begin position="1"/>
        <end position="21"/>
    </location>
</feature>
<dbReference type="AlphaFoldDB" id="A0A061G9K7"/>
<feature type="chain" id="PRO_5001602654" evidence="1">
    <location>
        <begin position="22"/>
        <end position="252"/>
    </location>
</feature>
<keyword evidence="3" id="KW-1185">Reference proteome</keyword>
<reference evidence="2 3" key="1">
    <citation type="journal article" date="2013" name="Genome Biol.">
        <title>The genome sequence of the most widely cultivated cacao type and its use to identify candidate genes regulating pod color.</title>
        <authorList>
            <person name="Motamayor J.C."/>
            <person name="Mockaitis K."/>
            <person name="Schmutz J."/>
            <person name="Haiminen N."/>
            <person name="Iii D.L."/>
            <person name="Cornejo O."/>
            <person name="Findley S.D."/>
            <person name="Zheng P."/>
            <person name="Utro F."/>
            <person name="Royaert S."/>
            <person name="Saski C."/>
            <person name="Jenkins J."/>
            <person name="Podicheti R."/>
            <person name="Zhao M."/>
            <person name="Scheffler B.E."/>
            <person name="Stack J.C."/>
            <person name="Feltus F.A."/>
            <person name="Mustiga G.M."/>
            <person name="Amores F."/>
            <person name="Phillips W."/>
            <person name="Marelli J.P."/>
            <person name="May G.D."/>
            <person name="Shapiro H."/>
            <person name="Ma J."/>
            <person name="Bustamante C.D."/>
            <person name="Schnell R.J."/>
            <person name="Main D."/>
            <person name="Gilbert D."/>
            <person name="Parida L."/>
            <person name="Kuhn D.N."/>
        </authorList>
    </citation>
    <scope>NUCLEOTIDE SEQUENCE [LARGE SCALE GENOMIC DNA]</scope>
    <source>
        <strain evidence="3">cv. Matina 1-6</strain>
    </source>
</reference>
<gene>
    <name evidence="2" type="ORF">TCM_027709</name>
</gene>